<dbReference type="Proteomes" id="UP001153678">
    <property type="component" value="Unassembled WGS sequence"/>
</dbReference>
<proteinExistence type="predicted"/>
<comment type="caution">
    <text evidence="2">The sequence shown here is derived from an EMBL/GenBank/DDBJ whole genome shotgun (WGS) entry which is preliminary data.</text>
</comment>
<dbReference type="GO" id="GO:0005524">
    <property type="term" value="F:ATP binding"/>
    <property type="evidence" value="ECO:0007669"/>
    <property type="project" value="InterPro"/>
</dbReference>
<evidence type="ECO:0000313" key="3">
    <source>
        <dbReference type="Proteomes" id="UP001153678"/>
    </source>
</evidence>
<protein>
    <submittedName>
        <fullName evidence="2">5097_t:CDS:1</fullName>
    </submittedName>
</protein>
<gene>
    <name evidence="2" type="ORF">FWILDA_LOCUS16856</name>
</gene>
<dbReference type="InterPro" id="IPR011009">
    <property type="entry name" value="Kinase-like_dom_sf"/>
</dbReference>
<evidence type="ECO:0000259" key="1">
    <source>
        <dbReference type="PROSITE" id="PS50011"/>
    </source>
</evidence>
<dbReference type="EMBL" id="CAMKVN010011763">
    <property type="protein sequence ID" value="CAI2194997.1"/>
    <property type="molecule type" value="Genomic_DNA"/>
</dbReference>
<dbReference type="InterPro" id="IPR000719">
    <property type="entry name" value="Prot_kinase_dom"/>
</dbReference>
<keyword evidence="3" id="KW-1185">Reference proteome</keyword>
<accession>A0A9W4T747</accession>
<sequence>NLGLCKPIEYFQSFKNKDIYSVLPFVASEVLRGNPYTLASDIYGFSIIMWEFIS</sequence>
<feature type="domain" description="Protein kinase" evidence="1">
    <location>
        <begin position="1"/>
        <end position="54"/>
    </location>
</feature>
<dbReference type="Gene3D" id="1.10.510.10">
    <property type="entry name" value="Transferase(Phosphotransferase) domain 1"/>
    <property type="match status" value="1"/>
</dbReference>
<name>A0A9W4T747_9GLOM</name>
<feature type="non-terminal residue" evidence="2">
    <location>
        <position position="1"/>
    </location>
</feature>
<organism evidence="2 3">
    <name type="scientific">Funneliformis geosporum</name>
    <dbReference type="NCBI Taxonomy" id="1117311"/>
    <lineage>
        <taxon>Eukaryota</taxon>
        <taxon>Fungi</taxon>
        <taxon>Fungi incertae sedis</taxon>
        <taxon>Mucoromycota</taxon>
        <taxon>Glomeromycotina</taxon>
        <taxon>Glomeromycetes</taxon>
        <taxon>Glomerales</taxon>
        <taxon>Glomeraceae</taxon>
        <taxon>Funneliformis</taxon>
    </lineage>
</organism>
<dbReference type="SUPFAM" id="SSF56112">
    <property type="entry name" value="Protein kinase-like (PK-like)"/>
    <property type="match status" value="1"/>
</dbReference>
<dbReference type="Pfam" id="PF07714">
    <property type="entry name" value="PK_Tyr_Ser-Thr"/>
    <property type="match status" value="1"/>
</dbReference>
<reference evidence="2" key="1">
    <citation type="submission" date="2022-08" db="EMBL/GenBank/DDBJ databases">
        <authorList>
            <person name="Kallberg Y."/>
            <person name="Tangrot J."/>
            <person name="Rosling A."/>
        </authorList>
    </citation>
    <scope>NUCLEOTIDE SEQUENCE</scope>
    <source>
        <strain evidence="2">Wild A</strain>
    </source>
</reference>
<dbReference type="GO" id="GO:0004672">
    <property type="term" value="F:protein kinase activity"/>
    <property type="evidence" value="ECO:0007669"/>
    <property type="project" value="InterPro"/>
</dbReference>
<dbReference type="OrthoDB" id="2424465at2759"/>
<dbReference type="PROSITE" id="PS50011">
    <property type="entry name" value="PROTEIN_KINASE_DOM"/>
    <property type="match status" value="1"/>
</dbReference>
<dbReference type="AlphaFoldDB" id="A0A9W4T747"/>
<dbReference type="InterPro" id="IPR001245">
    <property type="entry name" value="Ser-Thr/Tyr_kinase_cat_dom"/>
</dbReference>
<evidence type="ECO:0000313" key="2">
    <source>
        <dbReference type="EMBL" id="CAI2194997.1"/>
    </source>
</evidence>